<dbReference type="OrthoDB" id="9773217at2"/>
<dbReference type="Gene3D" id="3.30.990.10">
    <property type="entry name" value="Formiminotransferase, N-terminal subdomain"/>
    <property type="match status" value="1"/>
</dbReference>
<dbReference type="EMBL" id="FUXE01000007">
    <property type="protein sequence ID" value="SJZ67342.1"/>
    <property type="molecule type" value="Genomic_DNA"/>
</dbReference>
<dbReference type="SMART" id="SM01221">
    <property type="entry name" value="FTCD"/>
    <property type="match status" value="1"/>
</dbReference>
<evidence type="ECO:0000256" key="2">
    <source>
        <dbReference type="ARBA" id="ARBA00005082"/>
    </source>
</evidence>
<keyword evidence="6" id="KW-0369">Histidine metabolism</keyword>
<dbReference type="InterPro" id="IPR013802">
    <property type="entry name" value="Formiminotransferase_C"/>
</dbReference>
<dbReference type="InterPro" id="IPR004227">
    <property type="entry name" value="Formiminotransferase_cat"/>
</dbReference>
<dbReference type="NCBIfam" id="TIGR02024">
    <property type="entry name" value="FtcD"/>
    <property type="match status" value="1"/>
</dbReference>
<dbReference type="SMART" id="SM01222">
    <property type="entry name" value="FTCD_N"/>
    <property type="match status" value="1"/>
</dbReference>
<dbReference type="Pfam" id="PF07837">
    <property type="entry name" value="FTCD_N"/>
    <property type="match status" value="1"/>
</dbReference>
<dbReference type="InterPro" id="IPR037064">
    <property type="entry name" value="Formiminotransferase_N_sf"/>
</dbReference>
<comment type="pathway">
    <text evidence="2">Amino-acid degradation; L-histidine degradation into L-glutamate; L-glutamate from N-formimidoyl-L-glutamate (transferase route): step 1/1.</text>
</comment>
<dbReference type="PANTHER" id="PTHR12234:SF8">
    <property type="entry name" value="FORMIMINOTRANSFERASE-CYCLODEAMINASE"/>
    <property type="match status" value="1"/>
</dbReference>
<protein>
    <recommendedName>
        <fullName evidence="3">glutamate formimidoyltransferase</fullName>
        <ecNumber evidence="3">2.1.2.5</ecNumber>
    </recommendedName>
</protein>
<reference evidence="11" key="1">
    <citation type="submission" date="2017-02" db="EMBL/GenBank/DDBJ databases">
        <authorList>
            <person name="Varghese N."/>
            <person name="Submissions S."/>
        </authorList>
    </citation>
    <scope>NUCLEOTIDE SEQUENCE [LARGE SCALE GENOMIC DNA]</scope>
    <source>
        <strain evidence="11">ATCC 51356</strain>
    </source>
</reference>
<dbReference type="GO" id="GO:0019557">
    <property type="term" value="P:L-histidine catabolic process to glutamate and formate"/>
    <property type="evidence" value="ECO:0007669"/>
    <property type="project" value="UniProtKB-UniPathway"/>
</dbReference>
<dbReference type="Pfam" id="PF02971">
    <property type="entry name" value="FTCD"/>
    <property type="match status" value="1"/>
</dbReference>
<dbReference type="GO" id="GO:0030409">
    <property type="term" value="F:glutamate formimidoyltransferase activity"/>
    <property type="evidence" value="ECO:0007669"/>
    <property type="project" value="UniProtKB-EC"/>
</dbReference>
<evidence type="ECO:0000259" key="8">
    <source>
        <dbReference type="SMART" id="SM01221"/>
    </source>
</evidence>
<dbReference type="RefSeq" id="WP_078736742.1">
    <property type="nucleotide sequence ID" value="NZ_FUXE01000007.1"/>
</dbReference>
<dbReference type="GO" id="GO:0005542">
    <property type="term" value="F:folic acid binding"/>
    <property type="evidence" value="ECO:0007669"/>
    <property type="project" value="UniProtKB-KW"/>
</dbReference>
<dbReference type="InterPro" id="IPR051623">
    <property type="entry name" value="FTCD"/>
</dbReference>
<evidence type="ECO:0000259" key="9">
    <source>
        <dbReference type="SMART" id="SM01222"/>
    </source>
</evidence>
<dbReference type="STRING" id="29524.SAMN02745171_00796"/>
<proteinExistence type="predicted"/>
<dbReference type="UniPathway" id="UPA00379">
    <property type="reaction ID" value="UER00555"/>
</dbReference>
<keyword evidence="7" id="KW-0290">Folate-binding</keyword>
<organism evidence="10 11">
    <name type="scientific">Porphyromonas circumdentaria</name>
    <dbReference type="NCBI Taxonomy" id="29524"/>
    <lineage>
        <taxon>Bacteria</taxon>
        <taxon>Pseudomonadati</taxon>
        <taxon>Bacteroidota</taxon>
        <taxon>Bacteroidia</taxon>
        <taxon>Bacteroidales</taxon>
        <taxon>Porphyromonadaceae</taxon>
        <taxon>Porphyromonas</taxon>
    </lineage>
</organism>
<dbReference type="PANTHER" id="PTHR12234">
    <property type="entry name" value="FORMIMINOTRANSFERASE-CYCLODEAMINASE"/>
    <property type="match status" value="1"/>
</dbReference>
<evidence type="ECO:0000256" key="6">
    <source>
        <dbReference type="ARBA" id="ARBA00022808"/>
    </source>
</evidence>
<evidence type="ECO:0000256" key="4">
    <source>
        <dbReference type="ARBA" id="ARBA00022490"/>
    </source>
</evidence>
<keyword evidence="4" id="KW-0963">Cytoplasm</keyword>
<feature type="domain" description="Formiminotransferase C-terminal subdomain" evidence="8">
    <location>
        <begin position="184"/>
        <end position="298"/>
    </location>
</feature>
<dbReference type="InterPro" id="IPR022384">
    <property type="entry name" value="FormiminoTrfase_cat_dom_sf"/>
</dbReference>
<dbReference type="InterPro" id="IPR012886">
    <property type="entry name" value="Formiminotransferase_N"/>
</dbReference>
<dbReference type="InterPro" id="IPR037070">
    <property type="entry name" value="Formiminotransferase_C_sf"/>
</dbReference>
<dbReference type="Proteomes" id="UP000190121">
    <property type="component" value="Unassembled WGS sequence"/>
</dbReference>
<dbReference type="Gene3D" id="3.30.70.670">
    <property type="entry name" value="Formiminotransferase, C-terminal subdomain"/>
    <property type="match status" value="1"/>
</dbReference>
<evidence type="ECO:0000313" key="11">
    <source>
        <dbReference type="Proteomes" id="UP000190121"/>
    </source>
</evidence>
<evidence type="ECO:0000313" key="10">
    <source>
        <dbReference type="EMBL" id="SJZ67342.1"/>
    </source>
</evidence>
<dbReference type="SUPFAM" id="SSF55116">
    <property type="entry name" value="Formiminotransferase domain of formiminotransferase-cyclodeaminase"/>
    <property type="match status" value="2"/>
</dbReference>
<evidence type="ECO:0000256" key="5">
    <source>
        <dbReference type="ARBA" id="ARBA00022679"/>
    </source>
</evidence>
<keyword evidence="5 10" id="KW-0808">Transferase</keyword>
<evidence type="ECO:0000256" key="3">
    <source>
        <dbReference type="ARBA" id="ARBA00012252"/>
    </source>
</evidence>
<comment type="subcellular location">
    <subcellularLocation>
        <location evidence="1">Cytoplasm</location>
    </subcellularLocation>
</comment>
<dbReference type="AlphaFoldDB" id="A0A1T4MK24"/>
<gene>
    <name evidence="10" type="ORF">SAMN02745171_00796</name>
</gene>
<dbReference type="GO" id="GO:0019556">
    <property type="term" value="P:L-histidine catabolic process to glutamate and formamide"/>
    <property type="evidence" value="ECO:0007669"/>
    <property type="project" value="UniProtKB-UniPathway"/>
</dbReference>
<dbReference type="EC" id="2.1.2.5" evidence="3"/>
<accession>A0A1T4MK24</accession>
<feature type="domain" description="Formiminotransferase N-terminal subdomain" evidence="9">
    <location>
        <begin position="6"/>
        <end position="183"/>
    </location>
</feature>
<dbReference type="GO" id="GO:0005737">
    <property type="term" value="C:cytoplasm"/>
    <property type="evidence" value="ECO:0007669"/>
    <property type="project" value="UniProtKB-SubCell"/>
</dbReference>
<keyword evidence="11" id="KW-1185">Reference proteome</keyword>
<sequence>MANLTKIVECVPNFSEGRDKQKIEKIVNPFRTRSGVKLLNYSNDEDHNRLVVTVVGEPEPLKEALLEAIGVAVEVIDMTKHSGQHPRMGAVDVVPFIPIRNMEMEETIELSREVAQIIGEKYGIPVFLYEKSATAPHRENLAKIRKGEFEGMAEKVHEAEWKPDFGPADRHATAGCVAVGARMPLVAYNVNLNTSDVAIADAIAKKVRHLGGGLRFCKAMGVELTDRKVAQVSMNLTDYTKTAVYRAHEMVRMEAKRYGVEIIGSEVIGLLPMAALIDCAEYYLGIENFSHDQILELRMME</sequence>
<name>A0A1T4MK24_9PORP</name>
<evidence type="ECO:0000256" key="1">
    <source>
        <dbReference type="ARBA" id="ARBA00004496"/>
    </source>
</evidence>
<evidence type="ECO:0000256" key="7">
    <source>
        <dbReference type="ARBA" id="ARBA00022954"/>
    </source>
</evidence>